<dbReference type="Gene3D" id="3.40.50.300">
    <property type="entry name" value="P-loop containing nucleotide triphosphate hydrolases"/>
    <property type="match status" value="1"/>
</dbReference>
<dbReference type="EMBL" id="ONZF01000002">
    <property type="protein sequence ID" value="SPJ23216.1"/>
    <property type="molecule type" value="Genomic_DNA"/>
</dbReference>
<accession>A0A2R8BT02</accession>
<evidence type="ECO:0008006" key="3">
    <source>
        <dbReference type="Google" id="ProtNLM"/>
    </source>
</evidence>
<dbReference type="InterPro" id="IPR027417">
    <property type="entry name" value="P-loop_NTPase"/>
</dbReference>
<name>A0A2R8BT02_9RHOB</name>
<dbReference type="AlphaFoldDB" id="A0A2R8BT02"/>
<protein>
    <recommendedName>
        <fullName evidence="3">Sulfotransferase family protein</fullName>
    </recommendedName>
</protein>
<organism evidence="1 2">
    <name type="scientific">Palleronia abyssalis</name>
    <dbReference type="NCBI Taxonomy" id="1501240"/>
    <lineage>
        <taxon>Bacteria</taxon>
        <taxon>Pseudomonadati</taxon>
        <taxon>Pseudomonadota</taxon>
        <taxon>Alphaproteobacteria</taxon>
        <taxon>Rhodobacterales</taxon>
        <taxon>Roseobacteraceae</taxon>
        <taxon>Palleronia</taxon>
    </lineage>
</organism>
<dbReference type="Proteomes" id="UP000244912">
    <property type="component" value="Unassembled WGS sequence"/>
</dbReference>
<sequence>MLYSDERKFVFVAVPKTGTTAIQNRLQEIDPTIVRNHVRNAAGDLVKVATHETAYKLREIMGDQASDVTFIAFLRDPRDVVVSKYYYYRSGRAAREAGLAKRKTGDSVRTDPGTVARVLFAQSMPLGLWARIYPFASSAKFVTGPDGSTVVDCIGTNENLQTDVLRIFGRFGYTDDQLQLGIKNRSDYDRAHARDPKLEAVVAKRLPQDMALYDRVADGGL</sequence>
<dbReference type="SUPFAM" id="SSF52540">
    <property type="entry name" value="P-loop containing nucleoside triphosphate hydrolases"/>
    <property type="match status" value="1"/>
</dbReference>
<reference evidence="1 2" key="1">
    <citation type="submission" date="2018-03" db="EMBL/GenBank/DDBJ databases">
        <authorList>
            <person name="Keele B.F."/>
        </authorList>
    </citation>
    <scope>NUCLEOTIDE SEQUENCE [LARGE SCALE GENOMIC DNA]</scope>
    <source>
        <strain evidence="1 2">CECT 8504</strain>
    </source>
</reference>
<dbReference type="RefSeq" id="WP_108893074.1">
    <property type="nucleotide sequence ID" value="NZ_ONZF01000002.1"/>
</dbReference>
<evidence type="ECO:0000313" key="1">
    <source>
        <dbReference type="EMBL" id="SPJ23216.1"/>
    </source>
</evidence>
<proteinExistence type="predicted"/>
<dbReference type="OrthoDB" id="7687351at2"/>
<evidence type="ECO:0000313" key="2">
    <source>
        <dbReference type="Proteomes" id="UP000244912"/>
    </source>
</evidence>
<keyword evidence="2" id="KW-1185">Reference proteome</keyword>
<gene>
    <name evidence="1" type="ORF">PAA8504_01022</name>
</gene>